<keyword evidence="11" id="KW-1185">Reference proteome</keyword>
<dbReference type="AlphaFoldDB" id="A0A2A2KFU3"/>
<dbReference type="SUPFAM" id="SSF50729">
    <property type="entry name" value="PH domain-like"/>
    <property type="match status" value="1"/>
</dbReference>
<dbReference type="PANTHER" id="PTHR10554">
    <property type="entry name" value="SYNTROPHIN"/>
    <property type="match status" value="1"/>
</dbReference>
<dbReference type="SMART" id="SM00228">
    <property type="entry name" value="PDZ"/>
    <property type="match status" value="1"/>
</dbReference>
<dbReference type="Pfam" id="PF23012">
    <property type="entry name" value="Syntrophin_4th"/>
    <property type="match status" value="1"/>
</dbReference>
<gene>
    <name evidence="10" type="ORF">WR25_18721</name>
</gene>
<evidence type="ECO:0000313" key="11">
    <source>
        <dbReference type="Proteomes" id="UP000218231"/>
    </source>
</evidence>
<dbReference type="InterPro" id="IPR001478">
    <property type="entry name" value="PDZ"/>
</dbReference>
<dbReference type="SUPFAM" id="SSF50156">
    <property type="entry name" value="PDZ domain-like"/>
    <property type="match status" value="1"/>
</dbReference>
<feature type="region of interest" description="Disordered" evidence="8">
    <location>
        <begin position="135"/>
        <end position="178"/>
    </location>
</feature>
<evidence type="ECO:0000256" key="3">
    <source>
        <dbReference type="ARBA" id="ARBA00010798"/>
    </source>
</evidence>
<keyword evidence="4" id="KW-0963">Cytoplasm</keyword>
<dbReference type="InterPro" id="IPR055108">
    <property type="entry name" value="Syntrophin_4th"/>
</dbReference>
<dbReference type="Gene3D" id="2.30.42.10">
    <property type="match status" value="1"/>
</dbReference>
<organism evidence="10 11">
    <name type="scientific">Diploscapter pachys</name>
    <dbReference type="NCBI Taxonomy" id="2018661"/>
    <lineage>
        <taxon>Eukaryota</taxon>
        <taxon>Metazoa</taxon>
        <taxon>Ecdysozoa</taxon>
        <taxon>Nematoda</taxon>
        <taxon>Chromadorea</taxon>
        <taxon>Rhabditida</taxon>
        <taxon>Rhabditina</taxon>
        <taxon>Rhabditomorpha</taxon>
        <taxon>Rhabditoidea</taxon>
        <taxon>Rhabditidae</taxon>
        <taxon>Diploscapter</taxon>
    </lineage>
</organism>
<reference evidence="10 11" key="1">
    <citation type="journal article" date="2017" name="Curr. Biol.">
        <title>Genome architecture and evolution of a unichromosomal asexual nematode.</title>
        <authorList>
            <person name="Fradin H."/>
            <person name="Zegar C."/>
            <person name="Gutwein M."/>
            <person name="Lucas J."/>
            <person name="Kovtun M."/>
            <person name="Corcoran D."/>
            <person name="Baugh L.R."/>
            <person name="Kiontke K."/>
            <person name="Gunsalus K."/>
            <person name="Fitch D.H."/>
            <person name="Piano F."/>
        </authorList>
    </citation>
    <scope>NUCLEOTIDE SEQUENCE [LARGE SCALE GENOMIC DNA]</scope>
    <source>
        <strain evidence="10">PF1309</strain>
    </source>
</reference>
<accession>A0A2A2KFU3</accession>
<proteinExistence type="inferred from homology"/>
<dbReference type="EMBL" id="LIAE01008711">
    <property type="protein sequence ID" value="PAV72738.1"/>
    <property type="molecule type" value="Genomic_DNA"/>
</dbReference>
<comment type="caution">
    <text evidence="10">The sequence shown here is derived from an EMBL/GenBank/DDBJ whole genome shotgun (WGS) entry which is preliminary data.</text>
</comment>
<evidence type="ECO:0000313" key="10">
    <source>
        <dbReference type="EMBL" id="PAV72738.1"/>
    </source>
</evidence>
<dbReference type="Pfam" id="PF18012">
    <property type="entry name" value="PH_17"/>
    <property type="match status" value="1"/>
</dbReference>
<keyword evidence="6" id="KW-0472">Membrane</keyword>
<evidence type="ECO:0000256" key="5">
    <source>
        <dbReference type="ARBA" id="ARBA00022737"/>
    </source>
</evidence>
<dbReference type="GO" id="GO:0016010">
    <property type="term" value="C:dystrophin-associated glycoprotein complex"/>
    <property type="evidence" value="ECO:0007669"/>
    <property type="project" value="TreeGrafter"/>
</dbReference>
<dbReference type="STRING" id="2018661.A0A2A2KFU3"/>
<dbReference type="Proteomes" id="UP000218231">
    <property type="component" value="Unassembled WGS sequence"/>
</dbReference>
<dbReference type="GO" id="GO:0005856">
    <property type="term" value="C:cytoskeleton"/>
    <property type="evidence" value="ECO:0007669"/>
    <property type="project" value="UniProtKB-SubCell"/>
</dbReference>
<dbReference type="InterPro" id="IPR036034">
    <property type="entry name" value="PDZ_sf"/>
</dbReference>
<feature type="compositionally biased region" description="Basic and acidic residues" evidence="8">
    <location>
        <begin position="169"/>
        <end position="178"/>
    </location>
</feature>
<name>A0A2A2KFU3_9BILA</name>
<feature type="compositionally biased region" description="Basic and acidic residues" evidence="8">
    <location>
        <begin position="137"/>
        <end position="158"/>
    </location>
</feature>
<keyword evidence="7" id="KW-0206">Cytoskeleton</keyword>
<dbReference type="InterPro" id="IPR015482">
    <property type="entry name" value="Syntrophin"/>
</dbReference>
<sequence>MQRTMKSRSQKNLEVVNQLSIQLPTAEAPLAGEDSDVETSADVKQRTVVLKRKPGGSLGISIKGGTETQIVISKILTGMPADETGELFVGDAIIQVNDISTQGKTHDEVVEMLRSESSQVKLTVRHVEEITPFLKRKSSESKGESPFERHRSRDRESSAGRTGKAQSEVSERESRPDINDDKWTTVRKIQLPMAYISTYLEGTDIVRSNAFEVRSVDGKSSGIVHCEDEKTYKQWLDYIHKHIQALNHKSIKLSNKYLSLCEQISYIGWVDQLIDETERAEGSDKWQPRFLILKGADICLFENPPLNSEDLNRCVYLYKCYDTAVKLVNSANRLDKRENTIWLETGGDTALPIRHYFAFETKFMMTQFEGSFNKCIYSSVSAMQTRTFACSYEGRPCGIVFDMKQGISLYDIPTKSYVWQYRFRDLHSSTDDGIMTFELVFKDERSLAENKLERKVVECDQLMTLVFNMHAFFLAKIVAADPDFLKKNPLT</sequence>
<dbReference type="InterPro" id="IPR011993">
    <property type="entry name" value="PH-like_dom_sf"/>
</dbReference>
<evidence type="ECO:0000259" key="9">
    <source>
        <dbReference type="PROSITE" id="PS50106"/>
    </source>
</evidence>
<evidence type="ECO:0000256" key="7">
    <source>
        <dbReference type="ARBA" id="ARBA00023212"/>
    </source>
</evidence>
<keyword evidence="5" id="KW-0677">Repeat</keyword>
<evidence type="ECO:0000256" key="8">
    <source>
        <dbReference type="SAM" id="MobiDB-lite"/>
    </source>
</evidence>
<feature type="domain" description="PDZ" evidence="9">
    <location>
        <begin position="47"/>
        <end position="128"/>
    </location>
</feature>
<dbReference type="Pfam" id="PF00595">
    <property type="entry name" value="PDZ"/>
    <property type="match status" value="1"/>
</dbReference>
<evidence type="ECO:0000256" key="2">
    <source>
        <dbReference type="ARBA" id="ARBA00004245"/>
    </source>
</evidence>
<dbReference type="PANTHER" id="PTHR10554:SF1">
    <property type="entry name" value="FI16515P1"/>
    <property type="match status" value="1"/>
</dbReference>
<dbReference type="OrthoDB" id="9975356at2759"/>
<comment type="subcellular location">
    <subcellularLocation>
        <location evidence="2">Cytoplasm</location>
        <location evidence="2">Cytoskeleton</location>
    </subcellularLocation>
    <subcellularLocation>
        <location evidence="1">Membrane</location>
        <topology evidence="1">Peripheral membrane protein</topology>
    </subcellularLocation>
</comment>
<dbReference type="PROSITE" id="PS50106">
    <property type="entry name" value="PDZ"/>
    <property type="match status" value="1"/>
</dbReference>
<evidence type="ECO:0000256" key="6">
    <source>
        <dbReference type="ARBA" id="ARBA00023136"/>
    </source>
</evidence>
<evidence type="ECO:0000256" key="4">
    <source>
        <dbReference type="ARBA" id="ARBA00022490"/>
    </source>
</evidence>
<dbReference type="Gene3D" id="2.30.29.30">
    <property type="entry name" value="Pleckstrin-homology domain (PH domain)/Phosphotyrosine-binding domain (PTB)"/>
    <property type="match status" value="1"/>
</dbReference>
<evidence type="ECO:0000256" key="1">
    <source>
        <dbReference type="ARBA" id="ARBA00004170"/>
    </source>
</evidence>
<dbReference type="InterPro" id="IPR041428">
    <property type="entry name" value="PHsplit_syntrophin"/>
</dbReference>
<comment type="similarity">
    <text evidence="3">Belongs to the syntrophin family.</text>
</comment>
<dbReference type="GO" id="GO:0005198">
    <property type="term" value="F:structural molecule activity"/>
    <property type="evidence" value="ECO:0007669"/>
    <property type="project" value="InterPro"/>
</dbReference>
<protein>
    <recommendedName>
        <fullName evidence="9">PDZ domain-containing protein</fullName>
    </recommendedName>
</protein>